<comment type="caution">
    <text evidence="1">The sequence shown here is derived from an EMBL/GenBank/DDBJ whole genome shotgun (WGS) entry which is preliminary data.</text>
</comment>
<sequence>MLNENNPDHGITRSRTDDGWYVAPIRSGESPKAFFDAAYDFDPGASYIAAKELNDQLRPYIAPIRNQANQRSDKARPDLPVGITLATRKSVNRGGKGSQLLYSFKVTPLRGKPVNVYIGTANTWEANFAKALEKALAIRERSRELLLKPTHTNTARA</sequence>
<dbReference type="Proteomes" id="UP000626180">
    <property type="component" value="Unassembled WGS sequence"/>
</dbReference>
<keyword evidence="2" id="KW-1185">Reference proteome</keyword>
<protein>
    <submittedName>
        <fullName evidence="1">Uncharacterized protein</fullName>
    </submittedName>
</protein>
<evidence type="ECO:0000313" key="1">
    <source>
        <dbReference type="EMBL" id="MBF8643205.1"/>
    </source>
</evidence>
<dbReference type="RefSeq" id="WP_010799430.1">
    <property type="nucleotide sequence ID" value="NZ_JADMCD010000014.1"/>
</dbReference>
<proteinExistence type="predicted"/>
<evidence type="ECO:0000313" key="2">
    <source>
        <dbReference type="Proteomes" id="UP000626180"/>
    </source>
</evidence>
<organism evidence="1 2">
    <name type="scientific">Pseudomonas luteola</name>
    <dbReference type="NCBI Taxonomy" id="47886"/>
    <lineage>
        <taxon>Bacteria</taxon>
        <taxon>Pseudomonadati</taxon>
        <taxon>Pseudomonadota</taxon>
        <taxon>Gammaproteobacteria</taxon>
        <taxon>Pseudomonadales</taxon>
        <taxon>Pseudomonadaceae</taxon>
        <taxon>Pseudomonas</taxon>
    </lineage>
</organism>
<name>A0ABS0FS50_PSELU</name>
<dbReference type="EMBL" id="JADMCD010000014">
    <property type="protein sequence ID" value="MBF8643205.1"/>
    <property type="molecule type" value="Genomic_DNA"/>
</dbReference>
<reference evidence="1 2" key="1">
    <citation type="submission" date="2020-10" db="EMBL/GenBank/DDBJ databases">
        <title>Genome sequences of Pseudomonas isolates.</title>
        <authorList>
            <person name="Wessels L."/>
            <person name="Reich F."/>
            <person name="Hammerl J."/>
        </authorList>
    </citation>
    <scope>NUCLEOTIDE SEQUENCE [LARGE SCALE GENOMIC DNA]</scope>
    <source>
        <strain evidence="1 2">20-MO00624-0</strain>
    </source>
</reference>
<gene>
    <name evidence="1" type="ORF">IRZ65_21275</name>
</gene>
<accession>A0ABS0FS50</accession>